<keyword evidence="10 12" id="KW-0131">Cell cycle</keyword>
<evidence type="ECO:0000313" key="17">
    <source>
        <dbReference type="Proteomes" id="UP001589854"/>
    </source>
</evidence>
<evidence type="ECO:0000256" key="10">
    <source>
        <dbReference type="ARBA" id="ARBA00023306"/>
    </source>
</evidence>
<reference evidence="16 17" key="1">
    <citation type="submission" date="2024-09" db="EMBL/GenBank/DDBJ databases">
        <authorList>
            <person name="Sun Q."/>
            <person name="Mori K."/>
        </authorList>
    </citation>
    <scope>NUCLEOTIDE SEQUENCE [LARGE SCALE GENOMIC DNA]</scope>
    <source>
        <strain evidence="16 17">CCM 7228</strain>
    </source>
</reference>
<evidence type="ECO:0000313" key="16">
    <source>
        <dbReference type="EMBL" id="MFC0274895.1"/>
    </source>
</evidence>
<comment type="subcellular location">
    <subcellularLocation>
        <location evidence="12">Cytoplasm</location>
    </subcellularLocation>
</comment>
<dbReference type="Gene3D" id="3.40.1190.10">
    <property type="entry name" value="Mur-like, catalytic domain"/>
    <property type="match status" value="1"/>
</dbReference>
<keyword evidence="5 12" id="KW-0132">Cell division</keyword>
<evidence type="ECO:0000256" key="9">
    <source>
        <dbReference type="ARBA" id="ARBA00022984"/>
    </source>
</evidence>
<feature type="domain" description="Mur ligase central" evidence="15">
    <location>
        <begin position="109"/>
        <end position="307"/>
    </location>
</feature>
<keyword evidence="4 16" id="KW-0436">Ligase</keyword>
<keyword evidence="8 12" id="KW-0133">Cell shape</keyword>
<dbReference type="InterPro" id="IPR018109">
    <property type="entry name" value="Folylpolyglutamate_synth_CS"/>
</dbReference>
<name>A0ABV6GMG9_9BACI</name>
<keyword evidence="3" id="KW-0963">Cytoplasm</keyword>
<gene>
    <name evidence="16" type="ORF">ACFFIX_26675</name>
</gene>
<keyword evidence="6" id="KW-0547">Nucleotide-binding</keyword>
<dbReference type="SUPFAM" id="SSF53244">
    <property type="entry name" value="MurD-like peptide ligases, peptide-binding domain"/>
    <property type="match status" value="1"/>
</dbReference>
<evidence type="ECO:0000256" key="12">
    <source>
        <dbReference type="RuleBase" id="RU004135"/>
    </source>
</evidence>
<comment type="similarity">
    <text evidence="2">Belongs to the MurCDEF family. MurE subfamily.</text>
</comment>
<dbReference type="NCBIfam" id="TIGR01085">
    <property type="entry name" value="murE"/>
    <property type="match status" value="1"/>
</dbReference>
<dbReference type="InterPro" id="IPR013221">
    <property type="entry name" value="Mur_ligase_cen"/>
</dbReference>
<evidence type="ECO:0000256" key="3">
    <source>
        <dbReference type="ARBA" id="ARBA00022490"/>
    </source>
</evidence>
<dbReference type="SUPFAM" id="SSF53623">
    <property type="entry name" value="MurD-like peptide ligases, catalytic domain"/>
    <property type="match status" value="1"/>
</dbReference>
<feature type="domain" description="Mur ligase N-terminal catalytic" evidence="13">
    <location>
        <begin position="25"/>
        <end position="97"/>
    </location>
</feature>
<evidence type="ECO:0000256" key="7">
    <source>
        <dbReference type="ARBA" id="ARBA00022840"/>
    </source>
</evidence>
<dbReference type="EMBL" id="JBHLVO010000052">
    <property type="protein sequence ID" value="MFC0274895.1"/>
    <property type="molecule type" value="Genomic_DNA"/>
</dbReference>
<sequence length="482" mass="54190">MILQHLVKDFDIREETYNQINGLSINGITDVSNKIKEGYLFVAIKGLNVDGHNYIKEALDNGAIAVIGEHEMKNLKKPYIKVKNSRKALGIVSKNFYGDPSKQKIMIGITGTNGKTTISYLLKYILEQIGFSCSLIGTIKNSINGVDVQTSHTTPSSLVINELLSKSKDDVVIMEVSSHGLAQYRLEGIEFDYCIFTNLTHDHLDYHGSMENYFATKTELFKKMKDNGRAIINTDDFWGEKLEGILKREGLTVYSVGQSSQNNLKILQLNSSLHPSVKVKEKCENYEITFSMGGTHNLYNAVIAFATVNQFHNKKDDILLAISNFTGVPGRFEIIKYKNGSTVVIDYAHTADAIFHCLITAKKLGAKVTHVFGFRGNRDEKKREEMIKISSELSDRYILTLDDLNAVTFEEMCATLKELNEEFGNAKGMIINDRTKAIKYALENSSSNEWIVITGKGPECYKQNFSIPTTSDRETVMYLNIK</sequence>
<comment type="caution">
    <text evidence="16">The sequence shown here is derived from an EMBL/GenBank/DDBJ whole genome shotgun (WGS) entry which is preliminary data.</text>
</comment>
<dbReference type="InterPro" id="IPR000713">
    <property type="entry name" value="Mur_ligase_N"/>
</dbReference>
<dbReference type="InterPro" id="IPR004101">
    <property type="entry name" value="Mur_ligase_C"/>
</dbReference>
<keyword evidence="17" id="KW-1185">Reference proteome</keyword>
<evidence type="ECO:0000256" key="11">
    <source>
        <dbReference type="ARBA" id="ARBA00023316"/>
    </source>
</evidence>
<dbReference type="PANTHER" id="PTHR23135">
    <property type="entry name" value="MUR LIGASE FAMILY MEMBER"/>
    <property type="match status" value="1"/>
</dbReference>
<dbReference type="GO" id="GO:0008765">
    <property type="term" value="F:UDP-N-acetylmuramoylalanyl-D-glutamate-2,6-diaminopimelate ligase activity"/>
    <property type="evidence" value="ECO:0007669"/>
    <property type="project" value="UniProtKB-EC"/>
</dbReference>
<dbReference type="RefSeq" id="WP_378939593.1">
    <property type="nucleotide sequence ID" value="NZ_JBHLVO010000052.1"/>
</dbReference>
<evidence type="ECO:0000256" key="5">
    <source>
        <dbReference type="ARBA" id="ARBA00022618"/>
    </source>
</evidence>
<dbReference type="InterPro" id="IPR036615">
    <property type="entry name" value="Mur_ligase_C_dom_sf"/>
</dbReference>
<keyword evidence="7" id="KW-0067">ATP-binding</keyword>
<dbReference type="Gene3D" id="3.40.1390.10">
    <property type="entry name" value="MurE/MurF, N-terminal domain"/>
    <property type="match status" value="1"/>
</dbReference>
<dbReference type="InterPro" id="IPR035911">
    <property type="entry name" value="MurE/MurF_N"/>
</dbReference>
<dbReference type="NCBIfam" id="NF001126">
    <property type="entry name" value="PRK00139.1-4"/>
    <property type="match status" value="1"/>
</dbReference>
<dbReference type="InterPro" id="IPR036565">
    <property type="entry name" value="Mur-like_cat_sf"/>
</dbReference>
<evidence type="ECO:0000256" key="2">
    <source>
        <dbReference type="ARBA" id="ARBA00005898"/>
    </source>
</evidence>
<dbReference type="PROSITE" id="PS01011">
    <property type="entry name" value="FOLYLPOLYGLU_SYNT_1"/>
    <property type="match status" value="1"/>
</dbReference>
<keyword evidence="11 12" id="KW-0961">Cell wall biogenesis/degradation</keyword>
<evidence type="ECO:0000259" key="14">
    <source>
        <dbReference type="Pfam" id="PF02875"/>
    </source>
</evidence>
<evidence type="ECO:0000256" key="1">
    <source>
        <dbReference type="ARBA" id="ARBA00004752"/>
    </source>
</evidence>
<dbReference type="Pfam" id="PF02875">
    <property type="entry name" value="Mur_ligase_C"/>
    <property type="match status" value="1"/>
</dbReference>
<dbReference type="SUPFAM" id="SSF63418">
    <property type="entry name" value="MurE/MurF N-terminal domain"/>
    <property type="match status" value="1"/>
</dbReference>
<dbReference type="Gene3D" id="3.90.190.20">
    <property type="entry name" value="Mur ligase, C-terminal domain"/>
    <property type="match status" value="1"/>
</dbReference>
<evidence type="ECO:0000256" key="8">
    <source>
        <dbReference type="ARBA" id="ARBA00022960"/>
    </source>
</evidence>
<feature type="domain" description="Mur ligase C-terminal" evidence="14">
    <location>
        <begin position="330"/>
        <end position="457"/>
    </location>
</feature>
<evidence type="ECO:0000256" key="4">
    <source>
        <dbReference type="ARBA" id="ARBA00022598"/>
    </source>
</evidence>
<dbReference type="InterPro" id="IPR005761">
    <property type="entry name" value="UDP-N-AcMur-Glu-dNH2Pim_ligase"/>
</dbReference>
<accession>A0ABV6GMG9</accession>
<protein>
    <submittedName>
        <fullName evidence="16">UDP-N-acetylmuramoyl-L-alanyl-D-glutamate--2, 6-diaminopimelate ligase</fullName>
        <ecNumber evidence="16">6.3.2.13</ecNumber>
    </submittedName>
</protein>
<organism evidence="16 17">
    <name type="scientific">Metabacillus herbersteinensis</name>
    <dbReference type="NCBI Taxonomy" id="283816"/>
    <lineage>
        <taxon>Bacteria</taxon>
        <taxon>Bacillati</taxon>
        <taxon>Bacillota</taxon>
        <taxon>Bacilli</taxon>
        <taxon>Bacillales</taxon>
        <taxon>Bacillaceae</taxon>
        <taxon>Metabacillus</taxon>
    </lineage>
</organism>
<dbReference type="Pfam" id="PF08245">
    <property type="entry name" value="Mur_ligase_M"/>
    <property type="match status" value="1"/>
</dbReference>
<proteinExistence type="inferred from homology"/>
<evidence type="ECO:0000259" key="13">
    <source>
        <dbReference type="Pfam" id="PF01225"/>
    </source>
</evidence>
<dbReference type="Proteomes" id="UP001589854">
    <property type="component" value="Unassembled WGS sequence"/>
</dbReference>
<dbReference type="EC" id="6.3.2.13" evidence="16"/>
<evidence type="ECO:0000259" key="15">
    <source>
        <dbReference type="Pfam" id="PF08245"/>
    </source>
</evidence>
<evidence type="ECO:0000256" key="6">
    <source>
        <dbReference type="ARBA" id="ARBA00022741"/>
    </source>
</evidence>
<dbReference type="PANTHER" id="PTHR23135:SF4">
    <property type="entry name" value="UDP-N-ACETYLMURAMOYL-L-ALANYL-D-GLUTAMATE--2,6-DIAMINOPIMELATE LIGASE MURE HOMOLOG, CHLOROPLASTIC"/>
    <property type="match status" value="1"/>
</dbReference>
<keyword evidence="9 12" id="KW-0573">Peptidoglycan synthesis</keyword>
<dbReference type="Pfam" id="PF01225">
    <property type="entry name" value="Mur_ligase"/>
    <property type="match status" value="1"/>
</dbReference>
<comment type="pathway">
    <text evidence="1 12">Cell wall biogenesis; peptidoglycan biosynthesis.</text>
</comment>